<evidence type="ECO:0000256" key="5">
    <source>
        <dbReference type="ARBA" id="ARBA00022679"/>
    </source>
</evidence>
<evidence type="ECO:0000256" key="14">
    <source>
        <dbReference type="PROSITE-ProRule" id="PRU00175"/>
    </source>
</evidence>
<keyword evidence="11 15" id="KW-1133">Transmembrane helix</keyword>
<gene>
    <name evidence="17" type="ORF">V6N11_056012</name>
</gene>
<evidence type="ECO:0000256" key="4">
    <source>
        <dbReference type="ARBA" id="ARBA00012483"/>
    </source>
</evidence>
<keyword evidence="8 14" id="KW-0863">Zinc-finger</keyword>
<keyword evidence="5" id="KW-0808">Transferase</keyword>
<dbReference type="CDD" id="cd16461">
    <property type="entry name" value="RING-H2_EL5-like"/>
    <property type="match status" value="1"/>
</dbReference>
<evidence type="ECO:0000256" key="7">
    <source>
        <dbReference type="ARBA" id="ARBA00022723"/>
    </source>
</evidence>
<dbReference type="Proteomes" id="UP001396334">
    <property type="component" value="Unassembled WGS sequence"/>
</dbReference>
<evidence type="ECO:0000256" key="12">
    <source>
        <dbReference type="ARBA" id="ARBA00023136"/>
    </source>
</evidence>
<proteinExistence type="inferred from homology"/>
<sequence length="418" mass="46608">MDWIFQHLSPSPPQSLQSDSDDGSGLNEVSPNVLLLIIILAIIFFVSGLIHLSVRFLLRRSNREADDSDNVTGTALQGQLQQLFHLHDAGVDQSLIDTLPVFHYKSIVGVKDPFDCAVCLCEFEQEDKLRLLPNCSHAFHMECIDTWLLSHSTCPLCRATLLSDFSSPAPLVYVLESERITSSRDSNSNLGPSGDAESCEILENDESNQAGMVDAGEKVVPVKLGKLRNVDGIQGCSSSNNNNNVDSRRCFSMGYFEYVMDENSFLQVPIRTPWKKPSRKKTCLPLTPGHRPAMSECDCESIRGFTGFETTTITSGNNGKAIGKSNKESLSISKIWLRVKKEKQSLGVDPSRRAFSFRWPQHENSFKVKNGGYDEEDQRWHSLDSQTKTPSFARRTLAWLGGTGRQNKVVHSSFTPDM</sequence>
<keyword evidence="7" id="KW-0479">Metal-binding</keyword>
<accession>A0ABR2T2I7</accession>
<keyword evidence="9" id="KW-0833">Ubl conjugation pathway</keyword>
<dbReference type="PANTHER" id="PTHR45768:SF10">
    <property type="entry name" value="RING-H2 FINGER PROTEIN ATL13-RELATED"/>
    <property type="match status" value="1"/>
</dbReference>
<comment type="caution">
    <text evidence="17">The sequence shown here is derived from an EMBL/GenBank/DDBJ whole genome shotgun (WGS) entry which is preliminary data.</text>
</comment>
<dbReference type="EC" id="2.3.2.27" evidence="4"/>
<dbReference type="PROSITE" id="PS50089">
    <property type="entry name" value="ZF_RING_2"/>
    <property type="match status" value="1"/>
</dbReference>
<name>A0ABR2T2I7_9ROSI</name>
<feature type="transmembrane region" description="Helical" evidence="15">
    <location>
        <begin position="33"/>
        <end position="54"/>
    </location>
</feature>
<evidence type="ECO:0000256" key="13">
    <source>
        <dbReference type="ARBA" id="ARBA00024209"/>
    </source>
</evidence>
<comment type="subcellular location">
    <subcellularLocation>
        <location evidence="2">Membrane</location>
        <topology evidence="2">Single-pass membrane protein</topology>
    </subcellularLocation>
</comment>
<dbReference type="SMART" id="SM00184">
    <property type="entry name" value="RING"/>
    <property type="match status" value="1"/>
</dbReference>
<evidence type="ECO:0000259" key="16">
    <source>
        <dbReference type="PROSITE" id="PS50089"/>
    </source>
</evidence>
<evidence type="ECO:0000256" key="9">
    <source>
        <dbReference type="ARBA" id="ARBA00022786"/>
    </source>
</evidence>
<dbReference type="Gene3D" id="3.30.40.10">
    <property type="entry name" value="Zinc/RING finger domain, C3HC4 (zinc finger)"/>
    <property type="match status" value="1"/>
</dbReference>
<comment type="pathway">
    <text evidence="3">Protein modification; protein ubiquitination.</text>
</comment>
<evidence type="ECO:0000256" key="6">
    <source>
        <dbReference type="ARBA" id="ARBA00022692"/>
    </source>
</evidence>
<evidence type="ECO:0000256" key="2">
    <source>
        <dbReference type="ARBA" id="ARBA00004167"/>
    </source>
</evidence>
<keyword evidence="12 15" id="KW-0472">Membrane</keyword>
<reference evidence="17 18" key="1">
    <citation type="journal article" date="2024" name="G3 (Bethesda)">
        <title>Genome assembly of Hibiscus sabdariffa L. provides insights into metabolisms of medicinal natural products.</title>
        <authorList>
            <person name="Kim T."/>
        </authorList>
    </citation>
    <scope>NUCLEOTIDE SEQUENCE [LARGE SCALE GENOMIC DNA]</scope>
    <source>
        <strain evidence="17">TK-2024</strain>
        <tissue evidence="17">Old leaves</tissue>
    </source>
</reference>
<comment type="similarity">
    <text evidence="13">Belongs to the RING-type zinc finger family. ATL subfamily.</text>
</comment>
<feature type="domain" description="RING-type" evidence="16">
    <location>
        <begin position="116"/>
        <end position="158"/>
    </location>
</feature>
<evidence type="ECO:0000313" key="17">
    <source>
        <dbReference type="EMBL" id="KAK9031722.1"/>
    </source>
</evidence>
<comment type="catalytic activity">
    <reaction evidence="1">
        <text>S-ubiquitinyl-[E2 ubiquitin-conjugating enzyme]-L-cysteine + [acceptor protein]-L-lysine = [E2 ubiquitin-conjugating enzyme]-L-cysteine + N(6)-ubiquitinyl-[acceptor protein]-L-lysine.</text>
        <dbReference type="EC" id="2.3.2.27"/>
    </reaction>
</comment>
<keyword evidence="10" id="KW-0862">Zinc</keyword>
<protein>
    <recommendedName>
        <fullName evidence="4">RING-type E3 ubiquitin transferase</fullName>
        <ecNumber evidence="4">2.3.2.27</ecNumber>
    </recommendedName>
</protein>
<dbReference type="InterPro" id="IPR001841">
    <property type="entry name" value="Znf_RING"/>
</dbReference>
<dbReference type="EMBL" id="JBBPBN010000009">
    <property type="protein sequence ID" value="KAK9031722.1"/>
    <property type="molecule type" value="Genomic_DNA"/>
</dbReference>
<dbReference type="InterPro" id="IPR013083">
    <property type="entry name" value="Znf_RING/FYVE/PHD"/>
</dbReference>
<evidence type="ECO:0000256" key="1">
    <source>
        <dbReference type="ARBA" id="ARBA00000900"/>
    </source>
</evidence>
<evidence type="ECO:0000313" key="18">
    <source>
        <dbReference type="Proteomes" id="UP001396334"/>
    </source>
</evidence>
<organism evidence="17 18">
    <name type="scientific">Hibiscus sabdariffa</name>
    <name type="common">roselle</name>
    <dbReference type="NCBI Taxonomy" id="183260"/>
    <lineage>
        <taxon>Eukaryota</taxon>
        <taxon>Viridiplantae</taxon>
        <taxon>Streptophyta</taxon>
        <taxon>Embryophyta</taxon>
        <taxon>Tracheophyta</taxon>
        <taxon>Spermatophyta</taxon>
        <taxon>Magnoliopsida</taxon>
        <taxon>eudicotyledons</taxon>
        <taxon>Gunneridae</taxon>
        <taxon>Pentapetalae</taxon>
        <taxon>rosids</taxon>
        <taxon>malvids</taxon>
        <taxon>Malvales</taxon>
        <taxon>Malvaceae</taxon>
        <taxon>Malvoideae</taxon>
        <taxon>Hibiscus</taxon>
    </lineage>
</organism>
<evidence type="ECO:0000256" key="3">
    <source>
        <dbReference type="ARBA" id="ARBA00004906"/>
    </source>
</evidence>
<evidence type="ECO:0000256" key="15">
    <source>
        <dbReference type="SAM" id="Phobius"/>
    </source>
</evidence>
<evidence type="ECO:0000256" key="11">
    <source>
        <dbReference type="ARBA" id="ARBA00022989"/>
    </source>
</evidence>
<keyword evidence="6 15" id="KW-0812">Transmembrane</keyword>
<evidence type="ECO:0000256" key="8">
    <source>
        <dbReference type="ARBA" id="ARBA00022771"/>
    </source>
</evidence>
<keyword evidence="18" id="KW-1185">Reference proteome</keyword>
<dbReference type="SUPFAM" id="SSF57850">
    <property type="entry name" value="RING/U-box"/>
    <property type="match status" value="1"/>
</dbReference>
<dbReference type="Pfam" id="PF13639">
    <property type="entry name" value="zf-RING_2"/>
    <property type="match status" value="1"/>
</dbReference>
<dbReference type="PANTHER" id="PTHR45768">
    <property type="entry name" value="E3 UBIQUITIN-PROTEIN LIGASE RNF13-LIKE"/>
    <property type="match status" value="1"/>
</dbReference>
<evidence type="ECO:0000256" key="10">
    <source>
        <dbReference type="ARBA" id="ARBA00022833"/>
    </source>
</evidence>